<feature type="region of interest" description="Disordered" evidence="1">
    <location>
        <begin position="25"/>
        <end position="44"/>
    </location>
</feature>
<keyword evidence="3" id="KW-1185">Reference proteome</keyword>
<dbReference type="AlphaFoldDB" id="A0A8T8SWM3"/>
<feature type="compositionally biased region" description="Polar residues" evidence="1">
    <location>
        <begin position="28"/>
        <end position="39"/>
    </location>
</feature>
<sequence length="291" mass="30434">ALAVGQKFPRLQDRHSAVPSELARTHLPLSNSPSSSITPQPRPILHPYEPSRTAAGLTASNRNVDISREYYDKTSLPFPDPRSALDHCSWRRSSHHLFPAVTDILPGTGFPPVTVIVPIGVLSISLPGGVLLTTGLSAVTDILPGTGFPAVTDIVPIGVPSISLPGGVLPIRGLPGVTAVPAGIGLPVLTSLLPTATLPGVTHIPPTGVPSTSTPRGVLRTTGFSGVTDACPGTLSYSNLYHPAQDEFKVRGADVGDIKFNLSSMLRITVCVKGLICGVEAVFKKNKVESF</sequence>
<gene>
    <name evidence="2" type="ORF">A4X13_0g4768</name>
</gene>
<evidence type="ECO:0000313" key="3">
    <source>
        <dbReference type="Proteomes" id="UP000077521"/>
    </source>
</evidence>
<feature type="non-terminal residue" evidence="2">
    <location>
        <position position="1"/>
    </location>
</feature>
<protein>
    <submittedName>
        <fullName evidence="2">Uncharacterized protein</fullName>
    </submittedName>
</protein>
<proteinExistence type="predicted"/>
<dbReference type="Proteomes" id="UP000077521">
    <property type="component" value="Unassembled WGS sequence"/>
</dbReference>
<dbReference type="EMBL" id="LWDF02000329">
    <property type="protein sequence ID" value="KAE8250387.1"/>
    <property type="molecule type" value="Genomic_DNA"/>
</dbReference>
<organism evidence="2 3">
    <name type="scientific">Tilletia indica</name>
    <dbReference type="NCBI Taxonomy" id="43049"/>
    <lineage>
        <taxon>Eukaryota</taxon>
        <taxon>Fungi</taxon>
        <taxon>Dikarya</taxon>
        <taxon>Basidiomycota</taxon>
        <taxon>Ustilaginomycotina</taxon>
        <taxon>Exobasidiomycetes</taxon>
        <taxon>Tilletiales</taxon>
        <taxon>Tilletiaceae</taxon>
        <taxon>Tilletia</taxon>
    </lineage>
</organism>
<name>A0A8T8SWM3_9BASI</name>
<reference evidence="2" key="1">
    <citation type="submission" date="2016-04" db="EMBL/GenBank/DDBJ databases">
        <authorList>
            <person name="Nguyen H.D."/>
            <person name="Samba Siva P."/>
            <person name="Cullis J."/>
            <person name="Levesque C.A."/>
            <person name="Hambleton S."/>
        </authorList>
    </citation>
    <scope>NUCLEOTIDE SEQUENCE</scope>
    <source>
        <strain evidence="2">DAOMC 236416</strain>
    </source>
</reference>
<comment type="caution">
    <text evidence="2">The sequence shown here is derived from an EMBL/GenBank/DDBJ whole genome shotgun (WGS) entry which is preliminary data.</text>
</comment>
<accession>A0A8T8SWM3</accession>
<evidence type="ECO:0000313" key="2">
    <source>
        <dbReference type="EMBL" id="KAE8250387.1"/>
    </source>
</evidence>
<evidence type="ECO:0000256" key="1">
    <source>
        <dbReference type="SAM" id="MobiDB-lite"/>
    </source>
</evidence>
<reference evidence="2" key="2">
    <citation type="journal article" date="2019" name="IMA Fungus">
        <title>Genome sequencing and comparison of five Tilletia species to identify candidate genes for the detection of regulated species infecting wheat.</title>
        <authorList>
            <person name="Nguyen H.D.T."/>
            <person name="Sultana T."/>
            <person name="Kesanakurti P."/>
            <person name="Hambleton S."/>
        </authorList>
    </citation>
    <scope>NUCLEOTIDE SEQUENCE</scope>
    <source>
        <strain evidence="2">DAOMC 236416</strain>
    </source>
</reference>